<accession>A0A0G0WEY3</accession>
<reference evidence="2 3" key="1">
    <citation type="journal article" date="2015" name="Nature">
        <title>rRNA introns, odd ribosomes, and small enigmatic genomes across a large radiation of phyla.</title>
        <authorList>
            <person name="Brown C.T."/>
            <person name="Hug L.A."/>
            <person name="Thomas B.C."/>
            <person name="Sharon I."/>
            <person name="Castelle C.J."/>
            <person name="Singh A."/>
            <person name="Wilkins M.J."/>
            <person name="Williams K.H."/>
            <person name="Banfield J.F."/>
        </authorList>
    </citation>
    <scope>NUCLEOTIDE SEQUENCE [LARGE SCALE GENOMIC DNA]</scope>
</reference>
<sequence length="205" mass="22614">MRSKLVVIGIIIFAGLFFYYSSGIHAEGSDSQFRTSKPERVVDSIETPEPSESPEPSETPRVKGTDRLGNLRLKFCENHEDEIDNRLTSLGNLVAMMLGKFDAISARVQEFYTAKVVPSGKTVTNYALLISDIEAKRTAVETALANSHKDVADFSCTGENPKGQIRLFRTDMQLVKRALQDYRTSIKNLIVAIKSATSSPVPTAI</sequence>
<protein>
    <submittedName>
        <fullName evidence="2">Uncharacterized protein</fullName>
    </submittedName>
</protein>
<comment type="caution">
    <text evidence="2">The sequence shown here is derived from an EMBL/GenBank/DDBJ whole genome shotgun (WGS) entry which is preliminary data.</text>
</comment>
<dbReference type="Proteomes" id="UP000034013">
    <property type="component" value="Unassembled WGS sequence"/>
</dbReference>
<organism evidence="2 3">
    <name type="scientific">Candidatus Woesebacteria bacterium GW2011_GWA2_40_7</name>
    <dbReference type="NCBI Taxonomy" id="1618562"/>
    <lineage>
        <taxon>Bacteria</taxon>
        <taxon>Candidatus Woeseibacteriota</taxon>
    </lineage>
</organism>
<dbReference type="AlphaFoldDB" id="A0A0G0WEY3"/>
<dbReference type="EMBL" id="LBZO01000013">
    <property type="protein sequence ID" value="KKR73787.1"/>
    <property type="molecule type" value="Genomic_DNA"/>
</dbReference>
<feature type="region of interest" description="Disordered" evidence="1">
    <location>
        <begin position="29"/>
        <end position="64"/>
    </location>
</feature>
<evidence type="ECO:0000313" key="2">
    <source>
        <dbReference type="EMBL" id="KKR73787.1"/>
    </source>
</evidence>
<gene>
    <name evidence="2" type="ORF">UU16_C0013G0001</name>
</gene>
<evidence type="ECO:0000313" key="3">
    <source>
        <dbReference type="Proteomes" id="UP000034013"/>
    </source>
</evidence>
<name>A0A0G0WEY3_9BACT</name>
<feature type="compositionally biased region" description="Low complexity" evidence="1">
    <location>
        <begin position="47"/>
        <end position="56"/>
    </location>
</feature>
<evidence type="ECO:0000256" key="1">
    <source>
        <dbReference type="SAM" id="MobiDB-lite"/>
    </source>
</evidence>
<proteinExistence type="predicted"/>